<evidence type="ECO:0000256" key="4">
    <source>
        <dbReference type="ARBA" id="ARBA00012406"/>
    </source>
</evidence>
<dbReference type="PANTHER" id="PTHR44329">
    <property type="entry name" value="SERINE/THREONINE-PROTEIN KINASE TNNI3K-RELATED"/>
    <property type="match status" value="1"/>
</dbReference>
<evidence type="ECO:0000256" key="12">
    <source>
        <dbReference type="ARBA" id="ARBA00023136"/>
    </source>
</evidence>
<feature type="compositionally biased region" description="Basic and acidic residues" evidence="19">
    <location>
        <begin position="1"/>
        <end position="23"/>
    </location>
</feature>
<evidence type="ECO:0000259" key="20">
    <source>
        <dbReference type="PROSITE" id="PS50011"/>
    </source>
</evidence>
<proteinExistence type="inferred from homology"/>
<evidence type="ECO:0000256" key="8">
    <source>
        <dbReference type="ARBA" id="ARBA00022737"/>
    </source>
</evidence>
<dbReference type="FunFam" id="1.10.510.10:FF:000087">
    <property type="entry name" value="Mitogen-activated protein kinase kinase kinase 12"/>
    <property type="match status" value="1"/>
</dbReference>
<keyword evidence="18" id="KW-0175">Coiled coil</keyword>
<dbReference type="PRINTS" id="PR00109">
    <property type="entry name" value="TYRKINASE"/>
</dbReference>
<gene>
    <name evidence="21" type="ORF">JTE90_001124</name>
</gene>
<evidence type="ECO:0000256" key="6">
    <source>
        <dbReference type="ARBA" id="ARBA00022527"/>
    </source>
</evidence>
<feature type="region of interest" description="Disordered" evidence="19">
    <location>
        <begin position="587"/>
        <end position="614"/>
    </location>
</feature>
<keyword evidence="5" id="KW-0963">Cytoplasm</keyword>
<evidence type="ECO:0000313" key="21">
    <source>
        <dbReference type="EMBL" id="KAG8195886.1"/>
    </source>
</evidence>
<feature type="region of interest" description="Disordered" evidence="19">
    <location>
        <begin position="481"/>
        <end position="520"/>
    </location>
</feature>
<evidence type="ECO:0000256" key="3">
    <source>
        <dbReference type="ARBA" id="ARBA00006529"/>
    </source>
</evidence>
<comment type="caution">
    <text evidence="21">The sequence shown here is derived from an EMBL/GenBank/DDBJ whole genome shotgun (WGS) entry which is preliminary data.</text>
</comment>
<dbReference type="GO" id="GO:0005737">
    <property type="term" value="C:cytoplasm"/>
    <property type="evidence" value="ECO:0007669"/>
    <property type="project" value="UniProtKB-SubCell"/>
</dbReference>
<dbReference type="FunFam" id="3.30.200.20:FF:000095">
    <property type="entry name" value="Mitogen-activated protein kinase kinase kinase 12"/>
    <property type="match status" value="1"/>
</dbReference>
<evidence type="ECO:0000256" key="5">
    <source>
        <dbReference type="ARBA" id="ARBA00022490"/>
    </source>
</evidence>
<evidence type="ECO:0000256" key="18">
    <source>
        <dbReference type="SAM" id="Coils"/>
    </source>
</evidence>
<evidence type="ECO:0000256" key="15">
    <source>
        <dbReference type="ARBA" id="ARBA00074193"/>
    </source>
</evidence>
<keyword evidence="11" id="KW-0067">ATP-binding</keyword>
<feature type="compositionally biased region" description="Polar residues" evidence="19">
    <location>
        <begin position="498"/>
        <end position="515"/>
    </location>
</feature>
<dbReference type="SUPFAM" id="SSF56112">
    <property type="entry name" value="Protein kinase-like (PK-like)"/>
    <property type="match status" value="1"/>
</dbReference>
<dbReference type="InterPro" id="IPR001245">
    <property type="entry name" value="Ser-Thr/Tyr_kinase_cat_dom"/>
</dbReference>
<dbReference type="GO" id="GO:0016020">
    <property type="term" value="C:membrane"/>
    <property type="evidence" value="ECO:0007669"/>
    <property type="project" value="UniProtKB-SubCell"/>
</dbReference>
<evidence type="ECO:0000256" key="11">
    <source>
        <dbReference type="ARBA" id="ARBA00022840"/>
    </source>
</evidence>
<dbReference type="PROSITE" id="PS50011">
    <property type="entry name" value="PROTEIN_KINASE_DOM"/>
    <property type="match status" value="1"/>
</dbReference>
<dbReference type="Gene3D" id="3.30.200.20">
    <property type="entry name" value="Phosphorylase Kinase, domain 1"/>
    <property type="match status" value="1"/>
</dbReference>
<feature type="coiled-coil region" evidence="18">
    <location>
        <begin position="376"/>
        <end position="453"/>
    </location>
</feature>
<dbReference type="GO" id="GO:0005524">
    <property type="term" value="F:ATP binding"/>
    <property type="evidence" value="ECO:0007669"/>
    <property type="project" value="UniProtKB-KW"/>
</dbReference>
<dbReference type="InterPro" id="IPR008271">
    <property type="entry name" value="Ser/Thr_kinase_AS"/>
</dbReference>
<dbReference type="Gene3D" id="1.10.510.10">
    <property type="entry name" value="Transferase(Phosphotransferase) domain 1"/>
    <property type="match status" value="1"/>
</dbReference>
<comment type="similarity">
    <text evidence="3">Belongs to the protein kinase superfamily. STE Ser/Thr protein kinase family. MAP kinase kinase kinase subfamily.</text>
</comment>
<organism evidence="21 22">
    <name type="scientific">Oedothorax gibbosus</name>
    <dbReference type="NCBI Taxonomy" id="931172"/>
    <lineage>
        <taxon>Eukaryota</taxon>
        <taxon>Metazoa</taxon>
        <taxon>Ecdysozoa</taxon>
        <taxon>Arthropoda</taxon>
        <taxon>Chelicerata</taxon>
        <taxon>Arachnida</taxon>
        <taxon>Araneae</taxon>
        <taxon>Araneomorphae</taxon>
        <taxon>Entelegynae</taxon>
        <taxon>Araneoidea</taxon>
        <taxon>Linyphiidae</taxon>
        <taxon>Erigoninae</taxon>
        <taxon>Oedothorax</taxon>
    </lineage>
</organism>
<evidence type="ECO:0000256" key="16">
    <source>
        <dbReference type="ARBA" id="ARBA00077446"/>
    </source>
</evidence>
<dbReference type="PANTHER" id="PTHR44329:SF304">
    <property type="entry name" value="MITOGEN-ACTIVATED PROTEIN KINASE KINASE KINASE 13-LIKE ISOFORM X1"/>
    <property type="match status" value="1"/>
</dbReference>
<accession>A0AAV6VJR0</accession>
<comment type="subcellular location">
    <subcellularLocation>
        <location evidence="2">Cytoplasm</location>
    </subcellularLocation>
    <subcellularLocation>
        <location evidence="1">Membrane</location>
    </subcellularLocation>
</comment>
<dbReference type="InterPro" id="IPR051681">
    <property type="entry name" value="Ser/Thr_Kinases-Pseudokinases"/>
</dbReference>
<keyword evidence="22" id="KW-1185">Reference proteome</keyword>
<reference evidence="21 22" key="1">
    <citation type="journal article" date="2022" name="Nat. Ecol. Evol.">
        <title>A masculinizing supergene underlies an exaggerated male reproductive morph in a spider.</title>
        <authorList>
            <person name="Hendrickx F."/>
            <person name="De Corte Z."/>
            <person name="Sonet G."/>
            <person name="Van Belleghem S.M."/>
            <person name="Kostlbacher S."/>
            <person name="Vangestel C."/>
        </authorList>
    </citation>
    <scope>NUCLEOTIDE SEQUENCE [LARGE SCALE GENOMIC DNA]</scope>
    <source>
        <strain evidence="21">W744_W776</strain>
    </source>
</reference>
<evidence type="ECO:0000256" key="19">
    <source>
        <dbReference type="SAM" id="MobiDB-lite"/>
    </source>
</evidence>
<dbReference type="EMBL" id="JAFNEN010000076">
    <property type="protein sequence ID" value="KAG8195886.1"/>
    <property type="molecule type" value="Genomic_DNA"/>
</dbReference>
<feature type="compositionally biased region" description="Polar residues" evidence="19">
    <location>
        <begin position="591"/>
        <end position="614"/>
    </location>
</feature>
<dbReference type="GO" id="GO:0004709">
    <property type="term" value="F:MAP kinase kinase kinase activity"/>
    <property type="evidence" value="ECO:0007669"/>
    <property type="project" value="UniProtKB-EC"/>
</dbReference>
<dbReference type="EC" id="2.7.11.25" evidence="4"/>
<keyword evidence="6" id="KW-0723">Serine/threonine-protein kinase</keyword>
<dbReference type="AlphaFoldDB" id="A0AAV6VJR0"/>
<dbReference type="Pfam" id="PF07714">
    <property type="entry name" value="PK_Tyr_Ser-Thr"/>
    <property type="match status" value="1"/>
</dbReference>
<dbReference type="SMART" id="SM00220">
    <property type="entry name" value="S_TKc"/>
    <property type="match status" value="1"/>
</dbReference>
<keyword evidence="9" id="KW-0547">Nucleotide-binding</keyword>
<keyword evidence="10" id="KW-0418">Kinase</keyword>
<evidence type="ECO:0000256" key="9">
    <source>
        <dbReference type="ARBA" id="ARBA00022741"/>
    </source>
</evidence>
<feature type="domain" description="Protein kinase" evidence="20">
    <location>
        <begin position="125"/>
        <end position="372"/>
    </location>
</feature>
<sequence length="869" mass="99054">MFSSSEREDFHQSLLCMKEEPHNKSPTSPLPVQYPPGRSSSTPLVTTAAPSTSAITSSGSSPADLATVRSPMAGHAASFFPQVRAKSSWLDGLLVCLRPVWGILNKASGSDHNDADEWEIPFENIQDLQWLGSGAQGAVFLGELEGELVAVKKVREREETDIKHLRHLRHPNIVTFKGVCTQSPCYCIIMEFCPYGQLYEMLRSDKDIPPEKTLDWCKQIVSGMEYLHQNRIVHRDLKSPNVLINMNEVLKISDFGTCRQLNDISTKMSFAGTVAWMAPEVIRHDPCSEKVDIWSFGVLLWELLTREIPYKDVDSSAIIWGVGNNSLHLPVPDSIPEAFRILLKQCWSSKPRNRPSFHHILLYLDTAAHELIGVSKDRFLQNQAKWRQEIDEYMQNFQDKESRIPLVDEDLVKQRREELRHAQDIREHYERKLERANNLYMELATCLLQLEQREKELVQREECLKDSSKVGHEKMGKKNIVRPLLRAHERLTKKRPLKNSSSLKSPEEYTLNSELPQPKRVPPQLYLSDPVGSSFPGQAAVYVAEIPPKQEFDVICDEKAPNSYGYMKNSSSKGNPSCRPAVVFKMDHSNPQHGSDSRNSYEPCDMTSNYPSRPSNVEVIRNRLSGNPRHPNWDLFDYDENVPSAKVPNWQRNTPSYESSKQLNTDVRNRLARDSIGYHSDDASNGNRPSAIGPMHRIIMDENIPYMYCVGGSLESLKQPKVPQNFARNVPGVPVRHGGSFNDIYRVQELKKDFATQNQSVRDRDGNILKKRWYEAPLLSEDYNQPACDCNFSPPPEVLSGISHLRVSKDLFPQVHRHLRRHTMVDPSAVIYGNQESLDLNRINRNSLPPSRSPIEEDNNRIPLAATMW</sequence>
<dbReference type="GO" id="GO:0006950">
    <property type="term" value="P:response to stress"/>
    <property type="evidence" value="ECO:0007669"/>
    <property type="project" value="UniProtKB-ARBA"/>
</dbReference>
<evidence type="ECO:0000313" key="22">
    <source>
        <dbReference type="Proteomes" id="UP000827092"/>
    </source>
</evidence>
<evidence type="ECO:0000256" key="13">
    <source>
        <dbReference type="ARBA" id="ARBA00047559"/>
    </source>
</evidence>
<keyword evidence="7" id="KW-0808">Transferase</keyword>
<comment type="catalytic activity">
    <reaction evidence="14">
        <text>L-seryl-[protein] + ATP = O-phospho-L-seryl-[protein] + ADP + H(+)</text>
        <dbReference type="Rhea" id="RHEA:17989"/>
        <dbReference type="Rhea" id="RHEA-COMP:9863"/>
        <dbReference type="Rhea" id="RHEA-COMP:11604"/>
        <dbReference type="ChEBI" id="CHEBI:15378"/>
        <dbReference type="ChEBI" id="CHEBI:29999"/>
        <dbReference type="ChEBI" id="CHEBI:30616"/>
        <dbReference type="ChEBI" id="CHEBI:83421"/>
        <dbReference type="ChEBI" id="CHEBI:456216"/>
        <dbReference type="EC" id="2.7.11.25"/>
    </reaction>
</comment>
<evidence type="ECO:0000256" key="1">
    <source>
        <dbReference type="ARBA" id="ARBA00004370"/>
    </source>
</evidence>
<evidence type="ECO:0000256" key="7">
    <source>
        <dbReference type="ARBA" id="ARBA00022679"/>
    </source>
</evidence>
<evidence type="ECO:0000256" key="10">
    <source>
        <dbReference type="ARBA" id="ARBA00022777"/>
    </source>
</evidence>
<name>A0AAV6VJR0_9ARAC</name>
<evidence type="ECO:0000256" key="17">
    <source>
        <dbReference type="ARBA" id="ARBA00080806"/>
    </source>
</evidence>
<keyword evidence="8" id="KW-0677">Repeat</keyword>
<dbReference type="Proteomes" id="UP000827092">
    <property type="component" value="Unassembled WGS sequence"/>
</dbReference>
<dbReference type="InterPro" id="IPR011009">
    <property type="entry name" value="Kinase-like_dom_sf"/>
</dbReference>
<feature type="compositionally biased region" description="Low complexity" evidence="19">
    <location>
        <begin position="46"/>
        <end position="62"/>
    </location>
</feature>
<keyword evidence="12" id="KW-0472">Membrane</keyword>
<dbReference type="InterPro" id="IPR000719">
    <property type="entry name" value="Prot_kinase_dom"/>
</dbReference>
<evidence type="ECO:0000256" key="14">
    <source>
        <dbReference type="ARBA" id="ARBA00048329"/>
    </source>
</evidence>
<dbReference type="PROSITE" id="PS00108">
    <property type="entry name" value="PROTEIN_KINASE_ST"/>
    <property type="match status" value="1"/>
</dbReference>
<evidence type="ECO:0000256" key="2">
    <source>
        <dbReference type="ARBA" id="ARBA00004496"/>
    </source>
</evidence>
<feature type="region of interest" description="Disordered" evidence="19">
    <location>
        <begin position="1"/>
        <end position="62"/>
    </location>
</feature>
<comment type="catalytic activity">
    <reaction evidence="13">
        <text>L-threonyl-[protein] + ATP = O-phospho-L-threonyl-[protein] + ADP + H(+)</text>
        <dbReference type="Rhea" id="RHEA:46608"/>
        <dbReference type="Rhea" id="RHEA-COMP:11060"/>
        <dbReference type="Rhea" id="RHEA-COMP:11605"/>
        <dbReference type="ChEBI" id="CHEBI:15378"/>
        <dbReference type="ChEBI" id="CHEBI:30013"/>
        <dbReference type="ChEBI" id="CHEBI:30616"/>
        <dbReference type="ChEBI" id="CHEBI:61977"/>
        <dbReference type="ChEBI" id="CHEBI:456216"/>
        <dbReference type="EC" id="2.7.11.25"/>
    </reaction>
</comment>
<protein>
    <recommendedName>
        <fullName evidence="15">Mitogen-activated protein kinase kinase kinase dlk-1</fullName>
        <ecNumber evidence="4">2.7.11.25</ecNumber>
    </recommendedName>
    <alternativeName>
        <fullName evidence="17">DAP kinase-like kinase</fullName>
    </alternativeName>
    <alternativeName>
        <fullName evidence="16">Death-associated protein kinase-like kinase</fullName>
    </alternativeName>
</protein>